<sequence>MKRKLEKCDCFNTERNIHYLKKRDIKVIQQCKWGTTIEYNIGDYLDKESIRKALYIISNSTCLRFVESGTKITGKSGINFEYNTFCASYVGCVFNDKTPQQLYLTSQCSSEIGRVLHEVGHALGLVHEHSRSDRDEFVQIHNFWIKSGAESEFAIQNSREHSNLSVTYDYSSIMHYGTTDGTWFEWFPTISAKKYKLFEFMMRQNKNMTFNDFKQINLHHCVKCNWVDMLYKKYEKKHEKARWGKCYFGGYPDYRHKTCKKCICPKGYTGDKCGHIVESDKKKCNGTFLWAFRQRRWYIVRGEQKCFVLFKSANNQKVKLMIAEAHARNLRPCTEDYAHQIKYLKDKGNTGLLICNNNYDTINVTSEGYTILLYYNGQRPNDYFIAAYQSVSSNLPTAVT</sequence>
<keyword evidence="2 3" id="KW-0862">Zinc</keyword>
<dbReference type="SMART" id="SM00235">
    <property type="entry name" value="ZnMc"/>
    <property type="match status" value="1"/>
</dbReference>
<comment type="caution">
    <text evidence="2">Lacks conserved residue(s) required for the propagation of feature annotation.</text>
</comment>
<dbReference type="InterPro" id="IPR006026">
    <property type="entry name" value="Peptidase_Metallo"/>
</dbReference>
<reference evidence="6" key="1">
    <citation type="submission" date="2017-02" db="UniProtKB">
        <authorList>
            <consortium name="WormBaseParasite"/>
        </authorList>
    </citation>
    <scope>IDENTIFICATION</scope>
</reference>
<evidence type="ECO:0000313" key="5">
    <source>
        <dbReference type="Proteomes" id="UP000046392"/>
    </source>
</evidence>
<dbReference type="GO" id="GO:0006508">
    <property type="term" value="P:proteolysis"/>
    <property type="evidence" value="ECO:0007669"/>
    <property type="project" value="UniProtKB-KW"/>
</dbReference>
<keyword evidence="2 3" id="KW-0378">Hydrolase</keyword>
<proteinExistence type="predicted"/>
<keyword evidence="5" id="KW-1185">Reference proteome</keyword>
<dbReference type="PANTHER" id="PTHR10127">
    <property type="entry name" value="DISCOIDIN, CUB, EGF, LAMININ , AND ZINC METALLOPROTEASE DOMAIN CONTAINING"/>
    <property type="match status" value="1"/>
</dbReference>
<name>A0A0N5C4J0_STREA</name>
<dbReference type="WBParaSite" id="SPAL_0001287200.1">
    <property type="protein sequence ID" value="SPAL_0001287200.1"/>
    <property type="gene ID" value="SPAL_0001287200"/>
</dbReference>
<evidence type="ECO:0000313" key="6">
    <source>
        <dbReference type="WBParaSite" id="SPAL_0001287200.1"/>
    </source>
</evidence>
<evidence type="ECO:0000256" key="2">
    <source>
        <dbReference type="PROSITE-ProRule" id="PRU01211"/>
    </source>
</evidence>
<keyword evidence="2 3" id="KW-0479">Metal-binding</keyword>
<feature type="disulfide bond" evidence="2">
    <location>
        <begin position="86"/>
        <end position="108"/>
    </location>
</feature>
<dbReference type="GO" id="GO:0008270">
    <property type="term" value="F:zinc ion binding"/>
    <property type="evidence" value="ECO:0007669"/>
    <property type="project" value="UniProtKB-UniRule"/>
</dbReference>
<evidence type="ECO:0000256" key="1">
    <source>
        <dbReference type="ARBA" id="ARBA00023157"/>
    </source>
</evidence>
<dbReference type="PRINTS" id="PR00480">
    <property type="entry name" value="ASTACIN"/>
</dbReference>
<protein>
    <recommendedName>
        <fullName evidence="3">Metalloendopeptidase</fullName>
        <ecNumber evidence="3">3.4.24.-</ecNumber>
    </recommendedName>
</protein>
<dbReference type="SUPFAM" id="SSF55486">
    <property type="entry name" value="Metalloproteases ('zincins'), catalytic domain"/>
    <property type="match status" value="1"/>
</dbReference>
<keyword evidence="2 3" id="KW-0482">Metalloprotease</keyword>
<feature type="active site" evidence="2">
    <location>
        <position position="118"/>
    </location>
</feature>
<dbReference type="GO" id="GO:0004222">
    <property type="term" value="F:metalloendopeptidase activity"/>
    <property type="evidence" value="ECO:0007669"/>
    <property type="project" value="UniProtKB-UniRule"/>
</dbReference>
<dbReference type="PROSITE" id="PS51864">
    <property type="entry name" value="ASTACIN"/>
    <property type="match status" value="1"/>
</dbReference>
<keyword evidence="2 3" id="KW-0645">Protease</keyword>
<dbReference type="InterPro" id="IPR024079">
    <property type="entry name" value="MetalloPept_cat_dom_sf"/>
</dbReference>
<comment type="cofactor">
    <cofactor evidence="2 3">
        <name>Zn(2+)</name>
        <dbReference type="ChEBI" id="CHEBI:29105"/>
    </cofactor>
    <text evidence="2 3">Binds 1 zinc ion per subunit.</text>
</comment>
<organism evidence="5 6">
    <name type="scientific">Strongyloides papillosus</name>
    <name type="common">Intestinal threadworm</name>
    <dbReference type="NCBI Taxonomy" id="174720"/>
    <lineage>
        <taxon>Eukaryota</taxon>
        <taxon>Metazoa</taxon>
        <taxon>Ecdysozoa</taxon>
        <taxon>Nematoda</taxon>
        <taxon>Chromadorea</taxon>
        <taxon>Rhabditida</taxon>
        <taxon>Tylenchina</taxon>
        <taxon>Panagrolaimomorpha</taxon>
        <taxon>Strongyloidoidea</taxon>
        <taxon>Strongyloididae</taxon>
        <taxon>Strongyloides</taxon>
    </lineage>
</organism>
<feature type="domain" description="Peptidase M12A" evidence="4">
    <location>
        <begin position="26"/>
        <end position="225"/>
    </location>
</feature>
<dbReference type="Proteomes" id="UP000046392">
    <property type="component" value="Unplaced"/>
</dbReference>
<dbReference type="InterPro" id="IPR001506">
    <property type="entry name" value="Peptidase_M12A"/>
</dbReference>
<dbReference type="AlphaFoldDB" id="A0A0N5C4J0"/>
<feature type="binding site" evidence="2">
    <location>
        <position position="117"/>
    </location>
    <ligand>
        <name>Zn(2+)</name>
        <dbReference type="ChEBI" id="CHEBI:29105"/>
        <note>catalytic</note>
    </ligand>
</feature>
<accession>A0A0N5C4J0</accession>
<dbReference type="Pfam" id="PF01400">
    <property type="entry name" value="Astacin"/>
    <property type="match status" value="1"/>
</dbReference>
<dbReference type="Gene3D" id="3.40.390.10">
    <property type="entry name" value="Collagenase (Catalytic Domain)"/>
    <property type="match status" value="1"/>
</dbReference>
<dbReference type="EC" id="3.4.24.-" evidence="3"/>
<feature type="binding site" evidence="2">
    <location>
        <position position="121"/>
    </location>
    <ligand>
        <name>Zn(2+)</name>
        <dbReference type="ChEBI" id="CHEBI:29105"/>
        <note>catalytic</note>
    </ligand>
</feature>
<keyword evidence="1 2" id="KW-1015">Disulfide bond</keyword>
<evidence type="ECO:0000256" key="3">
    <source>
        <dbReference type="RuleBase" id="RU361183"/>
    </source>
</evidence>
<feature type="binding site" evidence="2">
    <location>
        <position position="127"/>
    </location>
    <ligand>
        <name>Zn(2+)</name>
        <dbReference type="ChEBI" id="CHEBI:29105"/>
        <note>catalytic</note>
    </ligand>
</feature>
<dbReference type="PANTHER" id="PTHR10127:SF794">
    <property type="entry name" value="ZINC METALLOPROTEINASE NAS-22-RELATED"/>
    <property type="match status" value="1"/>
</dbReference>
<evidence type="ECO:0000259" key="4">
    <source>
        <dbReference type="PROSITE" id="PS51864"/>
    </source>
</evidence>